<dbReference type="GO" id="GO:0005524">
    <property type="term" value="F:ATP binding"/>
    <property type="evidence" value="ECO:0007669"/>
    <property type="project" value="UniProtKB-KW"/>
</dbReference>
<evidence type="ECO:0000256" key="1">
    <source>
        <dbReference type="ARBA" id="ARBA00005715"/>
    </source>
</evidence>
<evidence type="ECO:0000256" key="2">
    <source>
        <dbReference type="ARBA" id="ARBA00022679"/>
    </source>
</evidence>
<dbReference type="InterPro" id="IPR010737">
    <property type="entry name" value="4-carb_acid_sugar_kinase_N"/>
</dbReference>
<evidence type="ECO:0000259" key="8">
    <source>
        <dbReference type="Pfam" id="PF17042"/>
    </source>
</evidence>
<sequence>MIKLLIISDDFTGALDTGVQLSADGAATYVTLDSEFNMSDFAQDIDVLVINTETRHLDREQAYKTVFSITQRAIDAGIPYVYKKTDSVLRGNIGAELAAVLNASGHKQIHFIPAYPEMGRITKNGVHYADGVPIAESIFGNDPFDPVLYSHIPSIISSQTLIPTHVIHHCEDEEWKNKEGILIHDSGTSKDMERIARTLMTGTASCLLAGCAGFAALLPKMLGIQGRKPVTPVLLPHMFIACASIHPVSLAQCADATRKGVPQYILTPKEKLDRSWIGSGSDNALVNKILRSCKENPVVILNANGRGEPEATYQYAKENGITQEQLRTEIVSVMGYMIEALLDKELDATAFLMGGDLLYQFAKQTGMKAISPICELEKGVVLSEALYKGKNIKLISKSGGFGQESLFTDLSKILIRAITDQG</sequence>
<dbReference type="AlphaFoldDB" id="A0A2S6HQR0"/>
<keyword evidence="5" id="KW-0067">ATP-binding</keyword>
<evidence type="ECO:0000256" key="4">
    <source>
        <dbReference type="ARBA" id="ARBA00022777"/>
    </source>
</evidence>
<dbReference type="OrthoDB" id="9778478at2"/>
<evidence type="ECO:0000313" key="9">
    <source>
        <dbReference type="EMBL" id="PPK79953.1"/>
    </source>
</evidence>
<evidence type="ECO:0000313" key="10">
    <source>
        <dbReference type="Proteomes" id="UP000237749"/>
    </source>
</evidence>
<dbReference type="Pfam" id="PF17042">
    <property type="entry name" value="NBD_C"/>
    <property type="match status" value="1"/>
</dbReference>
<keyword evidence="4" id="KW-0418">Kinase</keyword>
<dbReference type="InterPro" id="IPR037051">
    <property type="entry name" value="4-carb_acid_sugar_kinase_N_sf"/>
</dbReference>
<dbReference type="RefSeq" id="WP_104437845.1">
    <property type="nucleotide sequence ID" value="NZ_PTJA01000008.1"/>
</dbReference>
<evidence type="ECO:0000256" key="6">
    <source>
        <dbReference type="ARBA" id="ARBA00023277"/>
    </source>
</evidence>
<feature type="domain" description="Four-carbon acid sugar kinase N-terminal" evidence="7">
    <location>
        <begin position="4"/>
        <end position="216"/>
    </location>
</feature>
<dbReference type="GO" id="GO:0016301">
    <property type="term" value="F:kinase activity"/>
    <property type="evidence" value="ECO:0007669"/>
    <property type="project" value="UniProtKB-KW"/>
</dbReference>
<keyword evidence="2" id="KW-0808">Transferase</keyword>
<name>A0A2S6HQR0_9FIRM</name>
<organism evidence="9 10">
    <name type="scientific">Lacrimispora xylanisolvens</name>
    <dbReference type="NCBI Taxonomy" id="384636"/>
    <lineage>
        <taxon>Bacteria</taxon>
        <taxon>Bacillati</taxon>
        <taxon>Bacillota</taxon>
        <taxon>Clostridia</taxon>
        <taxon>Lachnospirales</taxon>
        <taxon>Lachnospiraceae</taxon>
        <taxon>Lacrimispora</taxon>
    </lineage>
</organism>
<proteinExistence type="inferred from homology"/>
<dbReference type="Pfam" id="PF07005">
    <property type="entry name" value="SBD_N"/>
    <property type="match status" value="1"/>
</dbReference>
<feature type="domain" description="Four-carbon acid sugar kinase nucleotide binding" evidence="8">
    <location>
        <begin position="242"/>
        <end position="407"/>
    </location>
</feature>
<dbReference type="Proteomes" id="UP000237749">
    <property type="component" value="Unassembled WGS sequence"/>
</dbReference>
<dbReference type="InterPro" id="IPR031475">
    <property type="entry name" value="NBD_C"/>
</dbReference>
<reference evidence="9 10" key="1">
    <citation type="submission" date="2018-02" db="EMBL/GenBank/DDBJ databases">
        <title>Genomic Encyclopedia of Archaeal and Bacterial Type Strains, Phase II (KMG-II): from individual species to whole genera.</title>
        <authorList>
            <person name="Goeker M."/>
        </authorList>
    </citation>
    <scope>NUCLEOTIDE SEQUENCE [LARGE SCALE GENOMIC DNA]</scope>
    <source>
        <strain evidence="9 10">DSM 3808</strain>
    </source>
</reference>
<dbReference type="EMBL" id="PTJA01000008">
    <property type="protein sequence ID" value="PPK79953.1"/>
    <property type="molecule type" value="Genomic_DNA"/>
</dbReference>
<dbReference type="Gene3D" id="3.40.50.10840">
    <property type="entry name" value="Putative sugar-binding, N-terminal domain"/>
    <property type="match status" value="1"/>
</dbReference>
<protein>
    <submittedName>
        <fullName evidence="9">Uncharacterized protein YgbK (DUF1537 family)</fullName>
    </submittedName>
</protein>
<keyword evidence="3" id="KW-0547">Nucleotide-binding</keyword>
<comment type="similarity">
    <text evidence="1">Belongs to the four-carbon acid sugar kinase family.</text>
</comment>
<evidence type="ECO:0000256" key="3">
    <source>
        <dbReference type="ARBA" id="ARBA00022741"/>
    </source>
</evidence>
<keyword evidence="6" id="KW-0119">Carbohydrate metabolism</keyword>
<dbReference type="SUPFAM" id="SSF142764">
    <property type="entry name" value="YgbK-like"/>
    <property type="match status" value="1"/>
</dbReference>
<evidence type="ECO:0000256" key="5">
    <source>
        <dbReference type="ARBA" id="ARBA00022840"/>
    </source>
</evidence>
<evidence type="ECO:0000259" key="7">
    <source>
        <dbReference type="Pfam" id="PF07005"/>
    </source>
</evidence>
<keyword evidence="10" id="KW-1185">Reference proteome</keyword>
<dbReference type="Gene3D" id="3.40.980.20">
    <property type="entry name" value="Four-carbon acid sugar kinase, nucleotide binding domain"/>
    <property type="match status" value="1"/>
</dbReference>
<accession>A0A2S6HQR0</accession>
<comment type="caution">
    <text evidence="9">The sequence shown here is derived from an EMBL/GenBank/DDBJ whole genome shotgun (WGS) entry which is preliminary data.</text>
</comment>
<dbReference type="InterPro" id="IPR042213">
    <property type="entry name" value="NBD_C_sf"/>
</dbReference>
<gene>
    <name evidence="9" type="ORF">BXY41_108178</name>
</gene>